<evidence type="ECO:0000256" key="1">
    <source>
        <dbReference type="SAM" id="Phobius"/>
    </source>
</evidence>
<evidence type="ECO:0000313" key="2">
    <source>
        <dbReference type="EMBL" id="GAH76701.1"/>
    </source>
</evidence>
<dbReference type="InterPro" id="IPR010380">
    <property type="entry name" value="DUF975"/>
</dbReference>
<keyword evidence="1" id="KW-0472">Membrane</keyword>
<comment type="caution">
    <text evidence="2">The sequence shown here is derived from an EMBL/GenBank/DDBJ whole genome shotgun (WGS) entry which is preliminary data.</text>
</comment>
<accession>X1I2R0</accession>
<evidence type="ECO:0008006" key="3">
    <source>
        <dbReference type="Google" id="ProtNLM"/>
    </source>
</evidence>
<protein>
    <recommendedName>
        <fullName evidence="3">Glycerophosphoryl diester phosphodiesterase membrane domain-containing protein</fullName>
    </recommendedName>
</protein>
<dbReference type="AlphaFoldDB" id="X1I2R0"/>
<feature type="transmembrane region" description="Helical" evidence="1">
    <location>
        <begin position="51"/>
        <end position="73"/>
    </location>
</feature>
<proteinExistence type="predicted"/>
<keyword evidence="1" id="KW-0812">Transmembrane</keyword>
<sequence>LLLLDPIDYGSAFVFLKAVRGDKFEVKDIFSPFENIERYLNVILAEILKSAIIAIGIFLLIVPGIIFACKLAFVKFLVLDRNMGAVEAVKESR</sequence>
<reference evidence="2" key="1">
    <citation type="journal article" date="2014" name="Front. Microbiol.">
        <title>High frequency of phylogenetically diverse reductive dehalogenase-homologous genes in deep subseafloor sedimentary metagenomes.</title>
        <authorList>
            <person name="Kawai M."/>
            <person name="Futagami T."/>
            <person name="Toyoda A."/>
            <person name="Takaki Y."/>
            <person name="Nishi S."/>
            <person name="Hori S."/>
            <person name="Arai W."/>
            <person name="Tsubouchi T."/>
            <person name="Morono Y."/>
            <person name="Uchiyama I."/>
            <person name="Ito T."/>
            <person name="Fujiyama A."/>
            <person name="Inagaki F."/>
            <person name="Takami H."/>
        </authorList>
    </citation>
    <scope>NUCLEOTIDE SEQUENCE</scope>
    <source>
        <strain evidence="2">Expedition CK06-06</strain>
    </source>
</reference>
<dbReference type="EMBL" id="BARU01041564">
    <property type="protein sequence ID" value="GAH76701.1"/>
    <property type="molecule type" value="Genomic_DNA"/>
</dbReference>
<keyword evidence="1" id="KW-1133">Transmembrane helix</keyword>
<feature type="non-terminal residue" evidence="2">
    <location>
        <position position="1"/>
    </location>
</feature>
<dbReference type="PANTHER" id="PTHR40076">
    <property type="entry name" value="MEMBRANE PROTEIN-RELATED"/>
    <property type="match status" value="1"/>
</dbReference>
<organism evidence="2">
    <name type="scientific">marine sediment metagenome</name>
    <dbReference type="NCBI Taxonomy" id="412755"/>
    <lineage>
        <taxon>unclassified sequences</taxon>
        <taxon>metagenomes</taxon>
        <taxon>ecological metagenomes</taxon>
    </lineage>
</organism>
<gene>
    <name evidence="2" type="ORF">S03H2_64054</name>
</gene>
<name>X1I2R0_9ZZZZ</name>
<dbReference type="PANTHER" id="PTHR40076:SF1">
    <property type="entry name" value="MEMBRANE PROTEIN"/>
    <property type="match status" value="1"/>
</dbReference>